<evidence type="ECO:0008006" key="3">
    <source>
        <dbReference type="Google" id="ProtNLM"/>
    </source>
</evidence>
<dbReference type="EMBL" id="JXYA01000018">
    <property type="protein sequence ID" value="KJZ09678.1"/>
    <property type="molecule type" value="Genomic_DNA"/>
</dbReference>
<organism evidence="1 2">
    <name type="scientific">Pseudoalteromonas rubra</name>
    <dbReference type="NCBI Taxonomy" id="43658"/>
    <lineage>
        <taxon>Bacteria</taxon>
        <taxon>Pseudomonadati</taxon>
        <taxon>Pseudomonadota</taxon>
        <taxon>Gammaproteobacteria</taxon>
        <taxon>Alteromonadales</taxon>
        <taxon>Pseudoalteromonadaceae</taxon>
        <taxon>Pseudoalteromonas</taxon>
    </lineage>
</organism>
<dbReference type="RefSeq" id="WP_046004698.1">
    <property type="nucleotide sequence ID" value="NZ_JXYA01000018.1"/>
</dbReference>
<evidence type="ECO:0000313" key="1">
    <source>
        <dbReference type="EMBL" id="KJZ09678.1"/>
    </source>
</evidence>
<dbReference type="AlphaFoldDB" id="A0A0F4QPR0"/>
<dbReference type="InterPro" id="IPR011008">
    <property type="entry name" value="Dimeric_a/b-barrel"/>
</dbReference>
<keyword evidence="2" id="KW-1185">Reference proteome</keyword>
<gene>
    <name evidence="1" type="ORF">TW77_09310</name>
</gene>
<proteinExistence type="predicted"/>
<evidence type="ECO:0000313" key="2">
    <source>
        <dbReference type="Proteomes" id="UP000033452"/>
    </source>
</evidence>
<sequence length="105" mass="11720">MSTNYVEIATFKLANGVTEADFLEQNEHFMAYIKAQPGLLYRSVSKHADSGVYTDLVYWNTLDDAKRVQAAFEHEPVCQQFAALIDKDSLSLALTEVVAQTPCSE</sequence>
<dbReference type="Proteomes" id="UP000033452">
    <property type="component" value="Unassembled WGS sequence"/>
</dbReference>
<protein>
    <recommendedName>
        <fullName evidence="3">ABM domain-containing protein</fullName>
    </recommendedName>
</protein>
<comment type="caution">
    <text evidence="1">The sequence shown here is derived from an EMBL/GenBank/DDBJ whole genome shotgun (WGS) entry which is preliminary data.</text>
</comment>
<accession>A0A0F4QPR0</accession>
<reference evidence="1 2" key="1">
    <citation type="journal article" date="2015" name="BMC Genomics">
        <title>Genome mining reveals unlocked bioactive potential of marine Gram-negative bacteria.</title>
        <authorList>
            <person name="Machado H."/>
            <person name="Sonnenschein E.C."/>
            <person name="Melchiorsen J."/>
            <person name="Gram L."/>
        </authorList>
    </citation>
    <scope>NUCLEOTIDE SEQUENCE [LARGE SCALE GENOMIC DNA]</scope>
    <source>
        <strain evidence="1 2">S2471</strain>
    </source>
</reference>
<dbReference type="PATRIC" id="fig|43658.5.peg.1968"/>
<name>A0A0F4QPR0_9GAMM</name>
<dbReference type="OrthoDB" id="7859710at2"/>
<dbReference type="Gene3D" id="3.30.70.100">
    <property type="match status" value="1"/>
</dbReference>
<dbReference type="SUPFAM" id="SSF54909">
    <property type="entry name" value="Dimeric alpha+beta barrel"/>
    <property type="match status" value="1"/>
</dbReference>